<dbReference type="EMBL" id="BX640448">
    <property type="protein sequence ID" value="CAE35602.1"/>
    <property type="molecule type" value="Genomic_DNA"/>
</dbReference>
<protein>
    <recommendedName>
        <fullName evidence="3">Phage virion morphogenesis protein</fullName>
    </recommendedName>
</protein>
<dbReference type="HOGENOM" id="CLU_117141_2_0_4"/>
<dbReference type="RefSeq" id="WP_010926892.1">
    <property type="nucleotide sequence ID" value="NC_002927.3"/>
</dbReference>
<dbReference type="KEGG" id="bbr:BB3629"/>
<reference evidence="1 2" key="1">
    <citation type="journal article" date="2003" name="Nat. Genet.">
        <title>Comparative analysis of the genome sequences of Bordetella pertussis, Bordetella parapertussis and Bordetella bronchiseptica.</title>
        <authorList>
            <person name="Parkhill J."/>
            <person name="Sebaihia M."/>
            <person name="Preston A."/>
            <person name="Murphy L.D."/>
            <person name="Thomson N.R."/>
            <person name="Harris D.E."/>
            <person name="Holden M.T.G."/>
            <person name="Churcher C.M."/>
            <person name="Bentley S.D."/>
            <person name="Mungall K.L."/>
            <person name="Cerdeno-Tarraga A.-M."/>
            <person name="Temple L."/>
            <person name="James K.D."/>
            <person name="Harris B."/>
            <person name="Quail M.A."/>
            <person name="Achtman M."/>
            <person name="Atkin R."/>
            <person name="Baker S."/>
            <person name="Basham D."/>
            <person name="Bason N."/>
            <person name="Cherevach I."/>
            <person name="Chillingworth T."/>
            <person name="Collins M."/>
            <person name="Cronin A."/>
            <person name="Davis P."/>
            <person name="Doggett J."/>
            <person name="Feltwell T."/>
            <person name="Goble A."/>
            <person name="Hamlin N."/>
            <person name="Hauser H."/>
            <person name="Holroyd S."/>
            <person name="Jagels K."/>
            <person name="Leather S."/>
            <person name="Moule S."/>
            <person name="Norberczak H."/>
            <person name="O'Neil S."/>
            <person name="Ormond D."/>
            <person name="Price C."/>
            <person name="Rabbinowitsch E."/>
            <person name="Rutter S."/>
            <person name="Sanders M."/>
            <person name="Saunders D."/>
            <person name="Seeger K."/>
            <person name="Sharp S."/>
            <person name="Simmonds M."/>
            <person name="Skelton J."/>
            <person name="Squares R."/>
            <person name="Squares S."/>
            <person name="Stevens K."/>
            <person name="Unwin L."/>
            <person name="Whitehead S."/>
            <person name="Barrell B.G."/>
            <person name="Maskell D.J."/>
        </authorList>
    </citation>
    <scope>NUCLEOTIDE SEQUENCE [LARGE SCALE GENOMIC DNA]</scope>
    <source>
        <strain evidence="1 2">ATCC BAA-588 / NCTC 13252 / RB50</strain>
    </source>
</reference>
<evidence type="ECO:0008006" key="3">
    <source>
        <dbReference type="Google" id="ProtNLM"/>
    </source>
</evidence>
<sequence length="185" mass="20760">MIRYTVTFDAVQKAFTALEKGLLDARPLMKEVSFLMSDAVAENFEQGGRPKWLGLAPSRTKPSKLQQSGRLRNSIVQYWDASSALVGTNVVYARIHQEGGEIQFAPRSGTTRLRTNARGNLLRQGANGNLAVFARDSHKRVRTVRWTNESGWTVTIPARPFLQLTEDDNLQIEAAGQRYLQKLVE</sequence>
<dbReference type="Pfam" id="PF05069">
    <property type="entry name" value="Phage_tail_S"/>
    <property type="match status" value="1"/>
</dbReference>
<accession>A0A0H3LU09</accession>
<name>A0A0H3LU09_BORBR</name>
<organism evidence="1 2">
    <name type="scientific">Bordetella bronchiseptica (strain ATCC BAA-588 / NCTC 13252 / RB50)</name>
    <name type="common">Alcaligenes bronchisepticus</name>
    <dbReference type="NCBI Taxonomy" id="257310"/>
    <lineage>
        <taxon>Bacteria</taxon>
        <taxon>Pseudomonadati</taxon>
        <taxon>Pseudomonadota</taxon>
        <taxon>Betaproteobacteria</taxon>
        <taxon>Burkholderiales</taxon>
        <taxon>Alcaligenaceae</taxon>
        <taxon>Bordetella</taxon>
    </lineage>
</organism>
<gene>
    <name evidence="1" type="ordered locus">BB3629</name>
</gene>
<dbReference type="InterPro" id="IPR006522">
    <property type="entry name" value="Phage_virion_morphogenesis"/>
</dbReference>
<dbReference type="Proteomes" id="UP000001027">
    <property type="component" value="Chromosome"/>
</dbReference>
<dbReference type="eggNOG" id="COG5005">
    <property type="taxonomic scope" value="Bacteria"/>
</dbReference>
<evidence type="ECO:0000313" key="1">
    <source>
        <dbReference type="EMBL" id="CAE35602.1"/>
    </source>
</evidence>
<evidence type="ECO:0000313" key="2">
    <source>
        <dbReference type="Proteomes" id="UP000001027"/>
    </source>
</evidence>
<proteinExistence type="predicted"/>
<dbReference type="AlphaFoldDB" id="A0A0H3LU09"/>